<dbReference type="Proteomes" id="UP000704611">
    <property type="component" value="Unassembled WGS sequence"/>
</dbReference>
<evidence type="ECO:0000313" key="2">
    <source>
        <dbReference type="EMBL" id="MBV2130971.1"/>
    </source>
</evidence>
<proteinExistence type="predicted"/>
<gene>
    <name evidence="2" type="ORF">KQY15_17875</name>
</gene>
<comment type="caution">
    <text evidence="2">The sequence shown here is derived from an EMBL/GenBank/DDBJ whole genome shotgun (WGS) entry which is preliminary data.</text>
</comment>
<dbReference type="RefSeq" id="WP_217671280.1">
    <property type="nucleotide sequence ID" value="NZ_JAHRID010000010.1"/>
</dbReference>
<reference evidence="2 3" key="1">
    <citation type="submission" date="2021-06" db="EMBL/GenBank/DDBJ databases">
        <title>Rheinheimera indica sp. nov., isolated from deep-sea sediment.</title>
        <authorList>
            <person name="Wang Z."/>
            <person name="Zhang X.-Y."/>
        </authorList>
    </citation>
    <scope>NUCLEOTIDE SEQUENCE [LARGE SCALE GENOMIC DNA]</scope>
    <source>
        <strain evidence="2 3">SM2107</strain>
    </source>
</reference>
<dbReference type="InterPro" id="IPR001303">
    <property type="entry name" value="Aldolase_II/adducin_N"/>
</dbReference>
<evidence type="ECO:0000259" key="1">
    <source>
        <dbReference type="Pfam" id="PF00596"/>
    </source>
</evidence>
<keyword evidence="3" id="KW-1185">Reference proteome</keyword>
<sequence>MAEQEGVIKYQLNYQPADVLSAADIVQLNCWRHIMLQLGMLGQDPARYDNYGFGNISQRYNNTHQFIISGSQTGGISNMTAADYALVSECVPEQNRISALGQIKPSSEAMTHGQLYLLSNDINFVIHAHCPQIWHQATALNLPQTRAEVPYGTVAMADEVAGLFTKTDLLQTGVFTMAGHEDGVVAFGSTAAEAGQRLISCYAAALGRNAAAY</sequence>
<evidence type="ECO:0000313" key="3">
    <source>
        <dbReference type="Proteomes" id="UP000704611"/>
    </source>
</evidence>
<protein>
    <submittedName>
        <fullName evidence="2">Class II aldolase/adducin family protein</fullName>
    </submittedName>
</protein>
<dbReference type="Pfam" id="PF00596">
    <property type="entry name" value="Aldolase_II"/>
    <property type="match status" value="1"/>
</dbReference>
<dbReference type="EMBL" id="JAHRID010000010">
    <property type="protein sequence ID" value="MBV2130971.1"/>
    <property type="molecule type" value="Genomic_DNA"/>
</dbReference>
<organism evidence="2 3">
    <name type="scientific">Arsukibacterium indicum</name>
    <dbReference type="NCBI Taxonomy" id="2848612"/>
    <lineage>
        <taxon>Bacteria</taxon>
        <taxon>Pseudomonadati</taxon>
        <taxon>Pseudomonadota</taxon>
        <taxon>Gammaproteobacteria</taxon>
        <taxon>Chromatiales</taxon>
        <taxon>Chromatiaceae</taxon>
        <taxon>Arsukibacterium</taxon>
    </lineage>
</organism>
<name>A0ABS6MQ97_9GAMM</name>
<feature type="domain" description="Class II aldolase/adducin N-terminal" evidence="1">
    <location>
        <begin position="48"/>
        <end position="201"/>
    </location>
</feature>
<accession>A0ABS6MQ97</accession>